<dbReference type="SUPFAM" id="SSF54909">
    <property type="entry name" value="Dimeric alpha+beta barrel"/>
    <property type="match status" value="1"/>
</dbReference>
<dbReference type="PANTHER" id="PTHR30521:SF4">
    <property type="entry name" value="DEFERROCHELATASE"/>
    <property type="match status" value="1"/>
</dbReference>
<reference evidence="11 12" key="1">
    <citation type="journal article" date="2018" name="Sci. Rep.">
        <title>Comparative genomics provides insights into the lifestyle and reveals functional heterogeneity of dark septate endophytic fungi.</title>
        <authorList>
            <person name="Knapp D.G."/>
            <person name="Nemeth J.B."/>
            <person name="Barry K."/>
            <person name="Hainaut M."/>
            <person name="Henrissat B."/>
            <person name="Johnson J."/>
            <person name="Kuo A."/>
            <person name="Lim J.H.P."/>
            <person name="Lipzen A."/>
            <person name="Nolan M."/>
            <person name="Ohm R.A."/>
            <person name="Tamas L."/>
            <person name="Grigoriev I.V."/>
            <person name="Spatafora J.W."/>
            <person name="Nagy L.G."/>
            <person name="Kovacs G.M."/>
        </authorList>
    </citation>
    <scope>NUCLEOTIDE SEQUENCE [LARGE SCALE GENOMIC DNA]</scope>
    <source>
        <strain evidence="11 12">DSE2036</strain>
    </source>
</reference>
<comment type="similarity">
    <text evidence="8">Belongs to the DyP-type peroxidase family.</text>
</comment>
<evidence type="ECO:0000256" key="2">
    <source>
        <dbReference type="ARBA" id="ARBA00022559"/>
    </source>
</evidence>
<dbReference type="GO" id="GO:0046872">
    <property type="term" value="F:metal ion binding"/>
    <property type="evidence" value="ECO:0007669"/>
    <property type="project" value="UniProtKB-KW"/>
</dbReference>
<dbReference type="EMBL" id="KZ805463">
    <property type="protein sequence ID" value="PVH96478.1"/>
    <property type="molecule type" value="Genomic_DNA"/>
</dbReference>
<dbReference type="GO" id="GO:0005829">
    <property type="term" value="C:cytosol"/>
    <property type="evidence" value="ECO:0007669"/>
    <property type="project" value="TreeGrafter"/>
</dbReference>
<evidence type="ECO:0000313" key="11">
    <source>
        <dbReference type="EMBL" id="PVH96478.1"/>
    </source>
</evidence>
<evidence type="ECO:0000256" key="6">
    <source>
        <dbReference type="ARBA" id="ARBA00023002"/>
    </source>
</evidence>
<keyword evidence="7" id="KW-0408">Iron</keyword>
<keyword evidence="4" id="KW-0479">Metal-binding</keyword>
<evidence type="ECO:0000256" key="4">
    <source>
        <dbReference type="ARBA" id="ARBA00022723"/>
    </source>
</evidence>
<feature type="domain" description="DyP dimeric alpha+beta barrel" evidence="10">
    <location>
        <begin position="10"/>
        <end position="188"/>
    </location>
</feature>
<dbReference type="PROSITE" id="PS51404">
    <property type="entry name" value="DYP_PEROXIDASE"/>
    <property type="match status" value="1"/>
</dbReference>
<dbReference type="InterPro" id="IPR011008">
    <property type="entry name" value="Dimeric_a/b-barrel"/>
</dbReference>
<evidence type="ECO:0000259" key="9">
    <source>
        <dbReference type="Pfam" id="PF20628"/>
    </source>
</evidence>
<dbReference type="Proteomes" id="UP000244855">
    <property type="component" value="Unassembled WGS sequence"/>
</dbReference>
<evidence type="ECO:0000256" key="7">
    <source>
        <dbReference type="ARBA" id="ARBA00023004"/>
    </source>
</evidence>
<evidence type="ECO:0000313" key="12">
    <source>
        <dbReference type="Proteomes" id="UP000244855"/>
    </source>
</evidence>
<keyword evidence="2 11" id="KW-0575">Peroxidase</keyword>
<dbReference type="AlphaFoldDB" id="A0A2V1DEJ5"/>
<dbReference type="OrthoDB" id="3207336at2759"/>
<dbReference type="PANTHER" id="PTHR30521">
    <property type="entry name" value="DEFERROCHELATASE/PEROXIDASE"/>
    <property type="match status" value="1"/>
</dbReference>
<keyword evidence="6" id="KW-0560">Oxidoreductase</keyword>
<keyword evidence="5" id="KW-0732">Signal</keyword>
<keyword evidence="3" id="KW-0349">Heme</keyword>
<dbReference type="Pfam" id="PF20628">
    <property type="entry name" value="Dyp_perox_C"/>
    <property type="match status" value="1"/>
</dbReference>
<dbReference type="InterPro" id="IPR048328">
    <property type="entry name" value="Dyp_perox_C"/>
</dbReference>
<keyword evidence="12" id="KW-1185">Reference proteome</keyword>
<evidence type="ECO:0000259" key="10">
    <source>
        <dbReference type="Pfam" id="PF21105"/>
    </source>
</evidence>
<evidence type="ECO:0000256" key="5">
    <source>
        <dbReference type="ARBA" id="ARBA00022729"/>
    </source>
</evidence>
<proteinExistence type="inferred from homology"/>
<sequence>MSVTPFSLANVQGDVLFGLPKQTEKFMFFRIDEVDGFRTNLTNLIPLITTAEQTKGNISEIRQTKARIGISTLEGDGETVHPAVVTVSGVNIAFSAKGLSKIGLTETIGDSLFQSGQRADAEGLGDEGTGTGSSYQPKWDADFLQEIHGVALITGDSHETVDEKLKSVKDLLSGSIKELHTITGDVRPDDQKGHEHFGYKDGISNPAVDGVDSLKPGQATIDQGTALFGRGADSSKSRPAWALDGSLMVFRKLSQQVPEFDKFLLDTAGSQAGADLMGARFVGRWKSGAPLMISPSADDAVLGADAERNNDFRFVRNDQSKCPFHAHIRKMVPRGDSLPDEELKKHMILRRGIPFGPEVSEAEKTSGTTSSERGLLFVCYQTNLADGFKLLQQGWANNVAFPPGSSPTPGQDPLIGQTKDESPRIITGAFANDTSKPLTLLQHWVDSKGGEYFFTPSIPTLKNVIAKA</sequence>
<dbReference type="GO" id="GO:0004601">
    <property type="term" value="F:peroxidase activity"/>
    <property type="evidence" value="ECO:0007669"/>
    <property type="project" value="UniProtKB-KW"/>
</dbReference>
<organism evidence="11 12">
    <name type="scientific">Periconia macrospinosa</name>
    <dbReference type="NCBI Taxonomy" id="97972"/>
    <lineage>
        <taxon>Eukaryota</taxon>
        <taxon>Fungi</taxon>
        <taxon>Dikarya</taxon>
        <taxon>Ascomycota</taxon>
        <taxon>Pezizomycotina</taxon>
        <taxon>Dothideomycetes</taxon>
        <taxon>Pleosporomycetidae</taxon>
        <taxon>Pleosporales</taxon>
        <taxon>Massarineae</taxon>
        <taxon>Periconiaceae</taxon>
        <taxon>Periconia</taxon>
    </lineage>
</organism>
<protein>
    <submittedName>
        <fullName evidence="11">Peroxidase TAP</fullName>
    </submittedName>
</protein>
<accession>A0A2V1DEJ5</accession>
<dbReference type="InterPro" id="IPR049509">
    <property type="entry name" value="DyP_N"/>
</dbReference>
<dbReference type="Pfam" id="PF21105">
    <property type="entry name" value="DyP_N"/>
    <property type="match status" value="1"/>
</dbReference>
<dbReference type="STRING" id="97972.A0A2V1DEJ5"/>
<dbReference type="InterPro" id="IPR006314">
    <property type="entry name" value="Dyp_peroxidase"/>
</dbReference>
<gene>
    <name evidence="11" type="ORF">DM02DRAFT_617200</name>
</gene>
<feature type="domain" description="Dyp-type peroxidase C-terminal" evidence="9">
    <location>
        <begin position="197"/>
        <end position="395"/>
    </location>
</feature>
<comment type="cofactor">
    <cofactor evidence="1">
        <name>heme b</name>
        <dbReference type="ChEBI" id="CHEBI:60344"/>
    </cofactor>
</comment>
<name>A0A2V1DEJ5_9PLEO</name>
<evidence type="ECO:0000256" key="8">
    <source>
        <dbReference type="ARBA" id="ARBA00025737"/>
    </source>
</evidence>
<evidence type="ECO:0000256" key="3">
    <source>
        <dbReference type="ARBA" id="ARBA00022617"/>
    </source>
</evidence>
<dbReference type="NCBIfam" id="TIGR01413">
    <property type="entry name" value="Dyp_perox_fam"/>
    <property type="match status" value="1"/>
</dbReference>
<evidence type="ECO:0000256" key="1">
    <source>
        <dbReference type="ARBA" id="ARBA00001970"/>
    </source>
</evidence>
<dbReference type="GO" id="GO:0020037">
    <property type="term" value="F:heme binding"/>
    <property type="evidence" value="ECO:0007669"/>
    <property type="project" value="InterPro"/>
</dbReference>